<sequence length="51" mass="5745">MATMASSKLTSDKDNPKKLQDRLKYVRGDKEGFANCAEVEAKRLSMHLLAF</sequence>
<dbReference type="EMBL" id="CM000784">
    <property type="protein sequence ID" value="AQK99498.1"/>
    <property type="molecule type" value="Genomic_DNA"/>
</dbReference>
<evidence type="ECO:0000256" key="1">
    <source>
        <dbReference type="SAM" id="MobiDB-lite"/>
    </source>
</evidence>
<feature type="compositionally biased region" description="Basic and acidic residues" evidence="1">
    <location>
        <begin position="10"/>
        <end position="20"/>
    </location>
</feature>
<reference evidence="2" key="1">
    <citation type="submission" date="2015-12" db="EMBL/GenBank/DDBJ databases">
        <title>Update maize B73 reference genome by single molecule sequencing technologies.</title>
        <authorList>
            <consortium name="Maize Genome Sequencing Project"/>
            <person name="Ware D."/>
        </authorList>
    </citation>
    <scope>NUCLEOTIDE SEQUENCE</scope>
    <source>
        <tissue evidence="2">Seedling</tissue>
    </source>
</reference>
<protein>
    <submittedName>
        <fullName evidence="2">Uncharacterized protein</fullName>
    </submittedName>
</protein>
<accession>A0A1D6G8M4</accession>
<organism evidence="2">
    <name type="scientific">Zea mays</name>
    <name type="common">Maize</name>
    <dbReference type="NCBI Taxonomy" id="4577"/>
    <lineage>
        <taxon>Eukaryota</taxon>
        <taxon>Viridiplantae</taxon>
        <taxon>Streptophyta</taxon>
        <taxon>Embryophyta</taxon>
        <taxon>Tracheophyta</taxon>
        <taxon>Spermatophyta</taxon>
        <taxon>Magnoliopsida</taxon>
        <taxon>Liliopsida</taxon>
        <taxon>Poales</taxon>
        <taxon>Poaceae</taxon>
        <taxon>PACMAD clade</taxon>
        <taxon>Panicoideae</taxon>
        <taxon>Andropogonodae</taxon>
        <taxon>Andropogoneae</taxon>
        <taxon>Tripsacinae</taxon>
        <taxon>Zea</taxon>
    </lineage>
</organism>
<evidence type="ECO:0000313" key="2">
    <source>
        <dbReference type="EMBL" id="AQK99498.1"/>
    </source>
</evidence>
<name>A0A1D6G8M4_MAIZE</name>
<gene>
    <name evidence="2" type="ORF">ZEAMMB73_Zm00001d012412</name>
</gene>
<dbReference type="SMR" id="A0A1D6G8M4"/>
<dbReference type="InParanoid" id="A0A1D6G8M4"/>
<proteinExistence type="predicted"/>
<feature type="region of interest" description="Disordered" evidence="1">
    <location>
        <begin position="1"/>
        <end position="20"/>
    </location>
</feature>
<dbReference type="PaxDb" id="4577-GRMZM2G162546_P02"/>
<dbReference type="eggNOG" id="KOG0594">
    <property type="taxonomic scope" value="Eukaryota"/>
</dbReference>
<dbReference type="AlphaFoldDB" id="A0A1D6G8M4"/>